<dbReference type="CDD" id="cd18113">
    <property type="entry name" value="ATP-synt_F1_alpha_C"/>
    <property type="match status" value="1"/>
</dbReference>
<dbReference type="InterPro" id="IPR033732">
    <property type="entry name" value="ATP_synth_F1_a_nt-bd_dom"/>
</dbReference>
<dbReference type="PANTHER" id="PTHR48082">
    <property type="entry name" value="ATP SYNTHASE SUBUNIT ALPHA, MITOCHONDRIAL"/>
    <property type="match status" value="1"/>
</dbReference>
<dbReference type="GO" id="GO:0045259">
    <property type="term" value="C:proton-transporting ATP synthase complex"/>
    <property type="evidence" value="ECO:0007669"/>
    <property type="project" value="UniProtKB-KW"/>
</dbReference>
<dbReference type="InterPro" id="IPR027417">
    <property type="entry name" value="P-loop_NTPase"/>
</dbReference>
<evidence type="ECO:0000256" key="3">
    <source>
        <dbReference type="ARBA" id="ARBA00008936"/>
    </source>
</evidence>
<dbReference type="InterPro" id="IPR038376">
    <property type="entry name" value="ATP_synth_asu_C_sf"/>
</dbReference>
<dbReference type="Pfam" id="PF00575">
    <property type="entry name" value="S1"/>
    <property type="match status" value="1"/>
</dbReference>
<dbReference type="InterPro" id="IPR012340">
    <property type="entry name" value="NA-bd_OB-fold"/>
</dbReference>
<proteinExistence type="inferred from homology"/>
<dbReference type="FunFam" id="1.20.150.20:FF:000001">
    <property type="entry name" value="ATP synthase subunit alpha"/>
    <property type="match status" value="1"/>
</dbReference>
<dbReference type="CDD" id="cd04462">
    <property type="entry name" value="S1_RNAPII_Rpb7"/>
    <property type="match status" value="1"/>
</dbReference>
<feature type="domain" description="ATP synthase alpha subunit C-terminal" evidence="19">
    <location>
        <begin position="547"/>
        <end position="672"/>
    </location>
</feature>
<evidence type="ECO:0000259" key="19">
    <source>
        <dbReference type="Pfam" id="PF00306"/>
    </source>
</evidence>
<evidence type="ECO:0000256" key="14">
    <source>
        <dbReference type="ARBA" id="ARBA00023196"/>
    </source>
</evidence>
<reference evidence="24" key="2">
    <citation type="submission" date="2013-04" db="EMBL/GenBank/DDBJ databases">
        <title>Genomic mechanisms accounting for the adaptation to parasitism in nematode-trapping fungi.</title>
        <authorList>
            <person name="Ahren D.G."/>
        </authorList>
    </citation>
    <scope>NUCLEOTIDE SEQUENCE [LARGE SCALE GENOMIC DNA]</scope>
    <source>
        <strain evidence="24">CBS 200.50</strain>
    </source>
</reference>
<dbReference type="Proteomes" id="UP000015100">
    <property type="component" value="Unassembled WGS sequence"/>
</dbReference>
<keyword evidence="11 17" id="KW-0406">Ion transport</keyword>
<dbReference type="STRING" id="1284197.S8BN79"/>
<feature type="domain" description="RNA polymerase Rpb7-like N-terminal" evidence="22">
    <location>
        <begin position="8"/>
        <end position="63"/>
    </location>
</feature>
<evidence type="ECO:0000313" key="23">
    <source>
        <dbReference type="EMBL" id="EPS40898.1"/>
    </source>
</evidence>
<dbReference type="Pfam" id="PF02874">
    <property type="entry name" value="ATP-synt_ab_N"/>
    <property type="match status" value="1"/>
</dbReference>
<dbReference type="OrthoDB" id="9805536at2759"/>
<dbReference type="InterPro" id="IPR000793">
    <property type="entry name" value="ATP_synth_asu_C"/>
</dbReference>
<dbReference type="InterPro" id="IPR020003">
    <property type="entry name" value="ATPase_a/bsu_AS"/>
</dbReference>
<dbReference type="GO" id="GO:0016887">
    <property type="term" value="F:ATP hydrolysis activity"/>
    <property type="evidence" value="ECO:0007669"/>
    <property type="project" value="EnsemblFungi"/>
</dbReference>
<dbReference type="SUPFAM" id="SSF50249">
    <property type="entry name" value="Nucleic acid-binding proteins"/>
    <property type="match status" value="1"/>
</dbReference>
<protein>
    <recommendedName>
        <fullName evidence="5">ATP synthase subunit alpha, mitochondrial</fullName>
    </recommendedName>
</protein>
<dbReference type="SUPFAM" id="SSF47917">
    <property type="entry name" value="C-terminal domain of alpha and beta subunits of F1 ATP synthase"/>
    <property type="match status" value="1"/>
</dbReference>
<dbReference type="eggNOG" id="KOG1353">
    <property type="taxonomic scope" value="Eukaryota"/>
</dbReference>
<dbReference type="InterPro" id="IPR004100">
    <property type="entry name" value="ATPase_F1/V1/A1_a/bsu_N"/>
</dbReference>
<evidence type="ECO:0000259" key="21">
    <source>
        <dbReference type="Pfam" id="PF02874"/>
    </source>
</evidence>
<feature type="domain" description="ATPase F1/V1/A1 complex alpha/beta subunit nucleotide-binding" evidence="18">
    <location>
        <begin position="317"/>
        <end position="540"/>
    </location>
</feature>
<dbReference type="FunFam" id="3.40.50.300:FF:004039">
    <property type="entry name" value="ATP synthase subunit alpha, mitochondrial"/>
    <property type="match status" value="1"/>
</dbReference>
<evidence type="ECO:0000256" key="13">
    <source>
        <dbReference type="ARBA" id="ARBA00023163"/>
    </source>
</evidence>
<dbReference type="GO" id="GO:0042645">
    <property type="term" value="C:mitochondrial nucleoid"/>
    <property type="evidence" value="ECO:0007669"/>
    <property type="project" value="EnsemblFungi"/>
</dbReference>
<dbReference type="EMBL" id="AQGS01000269">
    <property type="protein sequence ID" value="EPS40898.1"/>
    <property type="molecule type" value="Genomic_DNA"/>
</dbReference>
<dbReference type="CDD" id="cd04329">
    <property type="entry name" value="RNAP_II_Rpb7_N"/>
    <property type="match status" value="1"/>
</dbReference>
<evidence type="ECO:0000256" key="1">
    <source>
        <dbReference type="ARBA" id="ARBA00004123"/>
    </source>
</evidence>
<evidence type="ECO:0000256" key="10">
    <source>
        <dbReference type="ARBA" id="ARBA00022840"/>
    </source>
</evidence>
<dbReference type="Gene3D" id="3.30.1490.120">
    <property type="entry name" value="RNA polymerase Rpb7-like, N-terminal domain"/>
    <property type="match status" value="1"/>
</dbReference>
<dbReference type="PROSITE" id="PS00152">
    <property type="entry name" value="ATPASE_ALPHA_BETA"/>
    <property type="match status" value="1"/>
</dbReference>
<name>S8BN79_DACHA</name>
<evidence type="ECO:0000256" key="8">
    <source>
        <dbReference type="ARBA" id="ARBA00022741"/>
    </source>
</evidence>
<comment type="similarity">
    <text evidence="3 17">Belongs to the ATPase alpha/beta chains family.</text>
</comment>
<dbReference type="FunFam" id="2.40.50.140:FF:000043">
    <property type="entry name" value="DNA-directed RNA polymerase II subunit RPB7"/>
    <property type="match status" value="1"/>
</dbReference>
<dbReference type="SUPFAM" id="SSF50615">
    <property type="entry name" value="N-terminal domain of alpha and beta subunits of F1 ATP synthase"/>
    <property type="match status" value="1"/>
</dbReference>
<dbReference type="CDD" id="cd01132">
    <property type="entry name" value="F1-ATPase_alpha_CD"/>
    <property type="match status" value="1"/>
</dbReference>
<dbReference type="GO" id="GO:0003676">
    <property type="term" value="F:nucleic acid binding"/>
    <property type="evidence" value="ECO:0007669"/>
    <property type="project" value="InterPro"/>
</dbReference>
<evidence type="ECO:0000313" key="24">
    <source>
        <dbReference type="Proteomes" id="UP000015100"/>
    </source>
</evidence>
<dbReference type="CDD" id="cd18116">
    <property type="entry name" value="ATP-synt_F1_alpha_N"/>
    <property type="match status" value="1"/>
</dbReference>
<dbReference type="InterPro" id="IPR005294">
    <property type="entry name" value="ATP_synth_F1_asu"/>
</dbReference>
<evidence type="ECO:0000259" key="18">
    <source>
        <dbReference type="Pfam" id="PF00006"/>
    </source>
</evidence>
<dbReference type="Pfam" id="PF03876">
    <property type="entry name" value="SHS2_Rpb7-N"/>
    <property type="match status" value="1"/>
</dbReference>
<dbReference type="GO" id="GO:0005524">
    <property type="term" value="F:ATP binding"/>
    <property type="evidence" value="ECO:0007669"/>
    <property type="project" value="UniProtKB-KW"/>
</dbReference>
<feature type="domain" description="ATPase F1/V1/A1 complex alpha/beta subunit N-terminal" evidence="21">
    <location>
        <begin position="194"/>
        <end position="260"/>
    </location>
</feature>
<dbReference type="Gene3D" id="3.40.50.300">
    <property type="entry name" value="P-loop containing nucleotide triphosphate hydrolases"/>
    <property type="match status" value="1"/>
</dbReference>
<evidence type="ECO:0000256" key="9">
    <source>
        <dbReference type="ARBA" id="ARBA00022781"/>
    </source>
</evidence>
<dbReference type="FunFam" id="2.40.30.20:FF:000001">
    <property type="entry name" value="ATP synthase subunit alpha"/>
    <property type="match status" value="1"/>
</dbReference>
<evidence type="ECO:0000256" key="7">
    <source>
        <dbReference type="ARBA" id="ARBA00022478"/>
    </source>
</evidence>
<keyword evidence="10" id="KW-0067">ATP-binding</keyword>
<dbReference type="Pfam" id="PF00006">
    <property type="entry name" value="ATP-synt_ab"/>
    <property type="match status" value="1"/>
</dbReference>
<dbReference type="eggNOG" id="KOG3298">
    <property type="taxonomic scope" value="Eukaryota"/>
</dbReference>
<evidence type="ECO:0000256" key="2">
    <source>
        <dbReference type="ARBA" id="ARBA00004273"/>
    </source>
</evidence>
<evidence type="ECO:0000256" key="5">
    <source>
        <dbReference type="ARBA" id="ARBA00016087"/>
    </source>
</evidence>
<dbReference type="InterPro" id="IPR003029">
    <property type="entry name" value="S1_domain"/>
</dbReference>
<dbReference type="GO" id="GO:0005743">
    <property type="term" value="C:mitochondrial inner membrane"/>
    <property type="evidence" value="ECO:0007669"/>
    <property type="project" value="UniProtKB-SubCell"/>
</dbReference>
<evidence type="ECO:0000256" key="15">
    <source>
        <dbReference type="ARBA" id="ARBA00023242"/>
    </source>
</evidence>
<comment type="subcellular location">
    <subcellularLocation>
        <location evidence="2">Mitochondrion inner membrane</location>
    </subcellularLocation>
    <subcellularLocation>
        <location evidence="1">Nucleus</location>
    </subcellularLocation>
</comment>
<gene>
    <name evidence="23" type="ORF">H072_5189</name>
</gene>
<organism evidence="23 24">
    <name type="scientific">Dactylellina haptotyla (strain CBS 200.50)</name>
    <name type="common">Nematode-trapping fungus</name>
    <name type="synonym">Monacrosporium haptotylum</name>
    <dbReference type="NCBI Taxonomy" id="1284197"/>
    <lineage>
        <taxon>Eukaryota</taxon>
        <taxon>Fungi</taxon>
        <taxon>Dikarya</taxon>
        <taxon>Ascomycota</taxon>
        <taxon>Pezizomycotina</taxon>
        <taxon>Orbiliomycetes</taxon>
        <taxon>Orbiliales</taxon>
        <taxon>Orbiliaceae</taxon>
        <taxon>Dactylellina</taxon>
    </lineage>
</organism>
<dbReference type="GO" id="GO:0046933">
    <property type="term" value="F:proton-transporting ATP synthase activity, rotational mechanism"/>
    <property type="evidence" value="ECO:0007669"/>
    <property type="project" value="EnsemblFungi"/>
</dbReference>
<evidence type="ECO:0000256" key="17">
    <source>
        <dbReference type="RuleBase" id="RU000339"/>
    </source>
</evidence>
<reference evidence="23 24" key="1">
    <citation type="journal article" date="2013" name="PLoS Genet.">
        <title>Genomic mechanisms accounting for the adaptation to parasitism in nematode-trapping fungi.</title>
        <authorList>
            <person name="Meerupati T."/>
            <person name="Andersson K.M."/>
            <person name="Friman E."/>
            <person name="Kumar D."/>
            <person name="Tunlid A."/>
            <person name="Ahren D."/>
        </authorList>
    </citation>
    <scope>NUCLEOTIDE SEQUENCE [LARGE SCALE GENOMIC DNA]</scope>
    <source>
        <strain evidence="23 24">CBS 200.50</strain>
    </source>
</reference>
<dbReference type="InterPro" id="IPR000194">
    <property type="entry name" value="ATPase_F1/V1/A1_a/bsu_nucl-bd"/>
</dbReference>
<keyword evidence="16" id="KW-0066">ATP synthesis</keyword>
<dbReference type="InterPro" id="IPR036898">
    <property type="entry name" value="RNA_pol_Rpb7-like_N_sf"/>
</dbReference>
<evidence type="ECO:0000256" key="11">
    <source>
        <dbReference type="ARBA" id="ARBA00023065"/>
    </source>
</evidence>
<dbReference type="GO" id="GO:0043531">
    <property type="term" value="F:ADP binding"/>
    <property type="evidence" value="ECO:0007669"/>
    <property type="project" value="TreeGrafter"/>
</dbReference>
<keyword evidence="9 17" id="KW-0375">Hydrogen ion transport</keyword>
<dbReference type="GO" id="GO:0005665">
    <property type="term" value="C:RNA polymerase II, core complex"/>
    <property type="evidence" value="ECO:0007669"/>
    <property type="project" value="UniProtKB-ARBA"/>
</dbReference>
<evidence type="ECO:0000259" key="22">
    <source>
        <dbReference type="Pfam" id="PF03876"/>
    </source>
</evidence>
<dbReference type="HAMAP" id="MF_01346">
    <property type="entry name" value="ATP_synth_alpha_bact"/>
    <property type="match status" value="1"/>
</dbReference>
<feature type="domain" description="S1 motif" evidence="20">
    <location>
        <begin position="78"/>
        <end position="155"/>
    </location>
</feature>
<dbReference type="GO" id="GO:0006351">
    <property type="term" value="P:DNA-templated transcription"/>
    <property type="evidence" value="ECO:0007669"/>
    <property type="project" value="InterPro"/>
</dbReference>
<evidence type="ECO:0000256" key="6">
    <source>
        <dbReference type="ARBA" id="ARBA00022448"/>
    </source>
</evidence>
<dbReference type="SUPFAM" id="SSF52540">
    <property type="entry name" value="P-loop containing nucleoside triphosphate hydrolases"/>
    <property type="match status" value="1"/>
</dbReference>
<evidence type="ECO:0000256" key="4">
    <source>
        <dbReference type="ARBA" id="ARBA00009307"/>
    </source>
</evidence>
<evidence type="ECO:0000256" key="16">
    <source>
        <dbReference type="ARBA" id="ARBA00023310"/>
    </source>
</evidence>
<dbReference type="PANTHER" id="PTHR48082:SF2">
    <property type="entry name" value="ATP SYNTHASE SUBUNIT ALPHA, MITOCHONDRIAL"/>
    <property type="match status" value="1"/>
</dbReference>
<dbReference type="Gene3D" id="2.40.50.140">
    <property type="entry name" value="Nucleic acid-binding proteins"/>
    <property type="match status" value="1"/>
</dbReference>
<dbReference type="Pfam" id="PF00306">
    <property type="entry name" value="ATP-synt_ab_C"/>
    <property type="match status" value="1"/>
</dbReference>
<keyword evidence="12" id="KW-0472">Membrane</keyword>
<dbReference type="FunFam" id="3.30.1490.120:FF:000001">
    <property type="entry name" value="DNA-directed RNA polymerase II subunit RPB7"/>
    <property type="match status" value="1"/>
</dbReference>
<accession>S8BN79</accession>
<dbReference type="Gene3D" id="1.20.150.20">
    <property type="entry name" value="ATP synthase alpha/beta chain, C-terminal domain"/>
    <property type="match status" value="1"/>
</dbReference>
<dbReference type="SUPFAM" id="SSF88798">
    <property type="entry name" value="N-terminal, heterodimerisation domain of RBP7 (RpoE)"/>
    <property type="match status" value="1"/>
</dbReference>
<dbReference type="InterPro" id="IPR036121">
    <property type="entry name" value="ATPase_F1/V1/A1_a/bsu_N_sf"/>
</dbReference>
<keyword evidence="13" id="KW-0804">Transcription</keyword>
<dbReference type="Gene3D" id="2.40.30.20">
    <property type="match status" value="1"/>
</dbReference>
<comment type="caution">
    <text evidence="23">The sequence shown here is derived from an EMBL/GenBank/DDBJ whole genome shotgun (WGS) entry which is preliminary data.</text>
</comment>
<sequence length="677" mass="73703">MFFLYDLERTITLHPFYFGPHMREYLIHKLLTDVEGTCTGRYYIICVLDAYNISMGKILPGSGLAEFTISYRAVVWRPFKGETVDGVVTAVSKLGFFANVGPLPVFVSTHLIPADVKFDPTSNPPQFSDNEGQVIEKGAHVRLKLVGTRSDVGKMSAIGSIKEVRTYADKASPTEVSSILEQRIRGVSETASLAETGRVLSVGDGIARVHGLANVQAEELVEFASGVKGMCLNLEAGQVGVVLFGSDRLVKEGETVKRTGQIVDVPVGSELLGRVVDGLGAPIDGKGPLNTKERRRAQLKAPGILPRQSVREPMQTGLKSVDAMVPIGRGQRELIIGDRQTGKTAVALDTILNQKRWNSGADETKKLYCIYVAVGQKRSTVAQLVKTLQENDSMKYSIIVAATASEAAPLQYIAPFTGCAMGEWFRDNGKHALVIYDDLSKQAVAYRQMSLLLRRPPGREAYPGDVFYLHSRLLERAAKMNITHGGGSLTALPIIETQGGDVSAYIPTNVISITDGQIFLESELFFKGIRPAINVGLSVSRVGSSAQVKAMKQVAGSLKLFLAQYREVAAFAQFGSDLDASTKSTLARGERLTELLKQPQYTPMGVEEQVPLIFAGVRGHLDKVPVAKIQAFEKDFLAYLKSSEAGLLEEIKTKGVLSKELEDKLTSVVQSFVKNFL</sequence>
<dbReference type="AlphaFoldDB" id="S8BN79"/>
<keyword evidence="15" id="KW-0539">Nucleus</keyword>
<dbReference type="InterPro" id="IPR023366">
    <property type="entry name" value="ATP_synth_asu-like_sf"/>
</dbReference>
<dbReference type="HOGENOM" id="CLU_010091_2_0_1"/>
<keyword evidence="7" id="KW-0240">DNA-directed RNA polymerase</keyword>
<dbReference type="NCBIfam" id="NF009884">
    <property type="entry name" value="PRK13343.1"/>
    <property type="match status" value="1"/>
</dbReference>
<evidence type="ECO:0000256" key="12">
    <source>
        <dbReference type="ARBA" id="ARBA00023136"/>
    </source>
</evidence>
<keyword evidence="8" id="KW-0547">Nucleotide-binding</keyword>
<evidence type="ECO:0000259" key="20">
    <source>
        <dbReference type="Pfam" id="PF00575"/>
    </source>
</evidence>
<dbReference type="InterPro" id="IPR005576">
    <property type="entry name" value="Rpb7-like_N"/>
</dbReference>
<dbReference type="OMA" id="INQRDNW"/>
<dbReference type="NCBIfam" id="TIGR00962">
    <property type="entry name" value="atpA"/>
    <property type="match status" value="1"/>
</dbReference>
<comment type="similarity">
    <text evidence="4">Belongs to the eukaryotic RPB7/RPC8 RNA polymerase subunit family.</text>
</comment>
<keyword evidence="14" id="KW-0139">CF(1)</keyword>
<keyword evidence="24" id="KW-1185">Reference proteome</keyword>
<keyword evidence="6 17" id="KW-0813">Transport</keyword>